<dbReference type="PANTHER" id="PTHR41248">
    <property type="entry name" value="NORD PROTEIN"/>
    <property type="match status" value="1"/>
</dbReference>
<dbReference type="RefSeq" id="WP_084603723.1">
    <property type="nucleotide sequence ID" value="NZ_FPKU01000004.1"/>
</dbReference>
<dbReference type="Pfam" id="PF11775">
    <property type="entry name" value="CobT_C"/>
    <property type="match status" value="1"/>
</dbReference>
<dbReference type="GO" id="GO:0009236">
    <property type="term" value="P:cobalamin biosynthetic process"/>
    <property type="evidence" value="ECO:0007669"/>
    <property type="project" value="InterPro"/>
</dbReference>
<dbReference type="STRING" id="665118.SAMN02983003_4045"/>
<accession>A0A1K2I385</accession>
<gene>
    <name evidence="3" type="ORF">SAMN02983003_4045</name>
</gene>
<dbReference type="SUPFAM" id="SSF53300">
    <property type="entry name" value="vWA-like"/>
    <property type="match status" value="1"/>
</dbReference>
<proteinExistence type="predicted"/>
<dbReference type="PANTHER" id="PTHR41248:SF1">
    <property type="entry name" value="NORD PROTEIN"/>
    <property type="match status" value="1"/>
</dbReference>
<dbReference type="OrthoDB" id="7557871at2"/>
<name>A0A1K2I385_9HYPH</name>
<dbReference type="InterPro" id="IPR025861">
    <property type="entry name" value="CobT_VWA_dom"/>
</dbReference>
<dbReference type="AlphaFoldDB" id="A0A1K2I385"/>
<reference evidence="3 4" key="1">
    <citation type="submission" date="2016-11" db="EMBL/GenBank/DDBJ databases">
        <authorList>
            <person name="Jaros S."/>
            <person name="Januszkiewicz K."/>
            <person name="Wedrychowicz H."/>
        </authorList>
    </citation>
    <scope>NUCLEOTIDE SEQUENCE [LARGE SCALE GENOMIC DNA]</scope>
    <source>
        <strain evidence="3 4">ATCC 23634</strain>
    </source>
</reference>
<organism evidence="3 4">
    <name type="scientific">Devosia enhydra</name>
    <dbReference type="NCBI Taxonomy" id="665118"/>
    <lineage>
        <taxon>Bacteria</taxon>
        <taxon>Pseudomonadati</taxon>
        <taxon>Pseudomonadota</taxon>
        <taxon>Alphaproteobacteria</taxon>
        <taxon>Hyphomicrobiales</taxon>
        <taxon>Devosiaceae</taxon>
        <taxon>Devosia</taxon>
    </lineage>
</organism>
<dbReference type="InterPro" id="IPR006538">
    <property type="entry name" value="CobT"/>
</dbReference>
<protein>
    <submittedName>
        <fullName evidence="3">Cobaltochelatase CobT</fullName>
    </submittedName>
</protein>
<evidence type="ECO:0000259" key="2">
    <source>
        <dbReference type="Pfam" id="PF11775"/>
    </source>
</evidence>
<dbReference type="Gene3D" id="3.40.50.410">
    <property type="entry name" value="von Willebrand factor, type A domain"/>
    <property type="match status" value="1"/>
</dbReference>
<dbReference type="InterPro" id="IPR051928">
    <property type="entry name" value="NorD/CobT"/>
</dbReference>
<feature type="region of interest" description="Disordered" evidence="1">
    <location>
        <begin position="254"/>
        <end position="298"/>
    </location>
</feature>
<dbReference type="Pfam" id="PF06213">
    <property type="entry name" value="CobT"/>
    <property type="match status" value="1"/>
</dbReference>
<evidence type="ECO:0000256" key="1">
    <source>
        <dbReference type="SAM" id="MobiDB-lite"/>
    </source>
</evidence>
<evidence type="ECO:0000313" key="3">
    <source>
        <dbReference type="EMBL" id="SFZ86850.1"/>
    </source>
</evidence>
<dbReference type="Proteomes" id="UP000183447">
    <property type="component" value="Unassembled WGS sequence"/>
</dbReference>
<sequence length="620" mass="68494">MAGEDIRSTILKRDEKGQVRNGAEWLALWSDPDSMRSRADLREKRDGERHQLELAGQLSAAARSLSGRDDIDVQIGETDGTGGLRAAPEELRADNMPALRGRIDSAALFLRFHDAEIHGAMRPDKPGDARLFDLLELLRCEALGARRLQGVGDNLAAAHRARLARSDLLGAHLASLVPLEEAIRMVVGDALVGRPEASIATSGFWMWDRWMHERLGPQIAALGAVLDRQAQYGEAARAFIDALYSALHGKGEGPIRRDISNRAGGGPEDGDLEHGQSQSEDESFEPGPDALTADEDAPSIWPPVEVARLARALPYRAYTTRHDQVARAEDLVPQQTMRQAQEGLDKRRSANRRSMARLVTQLQRRLMARQTRSWTFDLEEGLVDASRLDRVVVNPGFADAYKQEEESQFRDTCVTLLIDNSGSMRGKTIELACIASDLICAALESCAVTTEVLGFTTMGWKGGQSAQDWIRAGRPENPGRLNDLLHVIYKGAEEPYRRARLNLCAMMSADLLKENIDGEALAWAARRMLARPEQRRILLVISDGAPVDQATIEANADKEILDRHLREVIGEIERSGQIELTAIGVRHDVQTYYRSARRIDAIDELGPALIGALDAMLARQ</sequence>
<dbReference type="InterPro" id="IPR036465">
    <property type="entry name" value="vWFA_dom_sf"/>
</dbReference>
<keyword evidence="4" id="KW-1185">Reference proteome</keyword>
<dbReference type="PIRSF" id="PIRSF031715">
    <property type="entry name" value="Cob_chel_CobT"/>
    <property type="match status" value="1"/>
</dbReference>
<feature type="domain" description="Cobalamin biosynthesis protein CobT VWA" evidence="2">
    <location>
        <begin position="401"/>
        <end position="616"/>
    </location>
</feature>
<evidence type="ECO:0000313" key="4">
    <source>
        <dbReference type="Proteomes" id="UP000183447"/>
    </source>
</evidence>
<dbReference type="EMBL" id="FPKU01000004">
    <property type="protein sequence ID" value="SFZ86850.1"/>
    <property type="molecule type" value="Genomic_DNA"/>
</dbReference>